<dbReference type="Pfam" id="PF07686">
    <property type="entry name" value="V-set"/>
    <property type="match status" value="1"/>
</dbReference>
<dbReference type="GO" id="GO:0017080">
    <property type="term" value="F:sodium channel regulator activity"/>
    <property type="evidence" value="ECO:0007669"/>
    <property type="project" value="TreeGrafter"/>
</dbReference>
<dbReference type="Gene3D" id="2.60.40.10">
    <property type="entry name" value="Immunoglobulins"/>
    <property type="match status" value="1"/>
</dbReference>
<feature type="transmembrane region" description="Helical" evidence="10">
    <location>
        <begin position="155"/>
        <end position="176"/>
    </location>
</feature>
<gene>
    <name evidence="13" type="primary">SCN4B</name>
    <name evidence="13" type="synonym">scn4ba</name>
</gene>
<dbReference type="SUPFAM" id="SSF48726">
    <property type="entry name" value="Immunoglobulin"/>
    <property type="match status" value="1"/>
</dbReference>
<reference evidence="13" key="2">
    <citation type="submission" date="2025-08" db="UniProtKB">
        <authorList>
            <consortium name="Ensembl"/>
        </authorList>
    </citation>
    <scope>IDENTIFICATION</scope>
</reference>
<dbReference type="PANTHER" id="PTHR13869">
    <property type="entry name" value="MYELIN P0 RELATED"/>
    <property type="match status" value="1"/>
</dbReference>
<evidence type="ECO:0000256" key="4">
    <source>
        <dbReference type="ARBA" id="ARBA00022989"/>
    </source>
</evidence>
<dbReference type="PANTHER" id="PTHR13869:SF14">
    <property type="entry name" value="SODIUM CHANNEL SUBUNIT BETA-4"/>
    <property type="match status" value="1"/>
</dbReference>
<evidence type="ECO:0000259" key="12">
    <source>
        <dbReference type="PROSITE" id="PS50835"/>
    </source>
</evidence>
<feature type="signal peptide" evidence="11">
    <location>
        <begin position="1"/>
        <end position="26"/>
    </location>
</feature>
<dbReference type="GO" id="GO:0086002">
    <property type="term" value="P:cardiac muscle cell action potential involved in contraction"/>
    <property type="evidence" value="ECO:0007669"/>
    <property type="project" value="TreeGrafter"/>
</dbReference>
<dbReference type="GO" id="GO:0044325">
    <property type="term" value="F:transmembrane transporter binding"/>
    <property type="evidence" value="ECO:0007669"/>
    <property type="project" value="TreeGrafter"/>
</dbReference>
<dbReference type="AlphaFoldDB" id="A0A8C4SNK2"/>
<reference evidence="13" key="3">
    <citation type="submission" date="2025-09" db="UniProtKB">
        <authorList>
            <consortium name="Ensembl"/>
        </authorList>
    </citation>
    <scope>IDENTIFICATION</scope>
</reference>
<dbReference type="InterPro" id="IPR013106">
    <property type="entry name" value="Ig_V-set"/>
</dbReference>
<organism evidence="13 14">
    <name type="scientific">Erpetoichthys calabaricus</name>
    <name type="common">Rope fish</name>
    <name type="synonym">Calamoichthys calabaricus</name>
    <dbReference type="NCBI Taxonomy" id="27687"/>
    <lineage>
        <taxon>Eukaryota</taxon>
        <taxon>Metazoa</taxon>
        <taxon>Chordata</taxon>
        <taxon>Craniata</taxon>
        <taxon>Vertebrata</taxon>
        <taxon>Euteleostomi</taxon>
        <taxon>Actinopterygii</taxon>
        <taxon>Polypteriformes</taxon>
        <taxon>Polypteridae</taxon>
        <taxon>Erpetoichthys</taxon>
    </lineage>
</organism>
<keyword evidence="3 11" id="KW-0732">Signal</keyword>
<sequence>MWRIPPETGLLLVYLIGLAWLPAIQPLEVSVGKTSSLEALNGTDVLLPCTFSSCIGFDNLYFEWSYDQNGTKEELLKGTIKSLGMEPRVQFSTDRVVFAGNTKLNNISIILFNIDFEDSGKYTCYAMNPREKYRDHQAVFTLTVVSQMKVVDKTLTIIIASAVGGVIGLIIVIMILKKLIVFIIAKTREKNKECLVSSSGIDNTENGLSGSKPDTKATPKA</sequence>
<evidence type="ECO:0000256" key="10">
    <source>
        <dbReference type="SAM" id="Phobius"/>
    </source>
</evidence>
<feature type="domain" description="Ig-like" evidence="12">
    <location>
        <begin position="22"/>
        <end position="141"/>
    </location>
</feature>
<dbReference type="PROSITE" id="PS50835">
    <property type="entry name" value="IG_LIKE"/>
    <property type="match status" value="1"/>
</dbReference>
<dbReference type="OrthoDB" id="8778219at2759"/>
<evidence type="ECO:0000313" key="14">
    <source>
        <dbReference type="Proteomes" id="UP000694620"/>
    </source>
</evidence>
<dbReference type="SMART" id="SM00409">
    <property type="entry name" value="IG"/>
    <property type="match status" value="1"/>
</dbReference>
<dbReference type="Proteomes" id="UP000694620">
    <property type="component" value="Chromosome 9"/>
</dbReference>
<feature type="compositionally biased region" description="Polar residues" evidence="9">
    <location>
        <begin position="200"/>
        <end position="209"/>
    </location>
</feature>
<dbReference type="GO" id="GO:0060307">
    <property type="term" value="P:regulation of ventricular cardiac muscle cell membrane repolarization"/>
    <property type="evidence" value="ECO:0007669"/>
    <property type="project" value="TreeGrafter"/>
</dbReference>
<keyword evidence="4 10" id="KW-1133">Transmembrane helix</keyword>
<feature type="region of interest" description="Disordered" evidence="9">
    <location>
        <begin position="200"/>
        <end position="221"/>
    </location>
</feature>
<protein>
    <submittedName>
        <fullName evidence="13">Sodium channel, voltage-gated, type IV, beta b</fullName>
    </submittedName>
</protein>
<accession>A0A8C4SNK2</accession>
<feature type="chain" id="PRO_5034715834" evidence="11">
    <location>
        <begin position="27"/>
        <end position="221"/>
    </location>
</feature>
<proteinExistence type="predicted"/>
<dbReference type="InterPro" id="IPR013783">
    <property type="entry name" value="Ig-like_fold"/>
</dbReference>
<keyword evidence="7" id="KW-0325">Glycoprotein</keyword>
<keyword evidence="2 10" id="KW-0812">Transmembrane</keyword>
<evidence type="ECO:0000256" key="2">
    <source>
        <dbReference type="ARBA" id="ARBA00022692"/>
    </source>
</evidence>
<keyword evidence="6" id="KW-1015">Disulfide bond</keyword>
<dbReference type="GeneTree" id="ENSGT01030000234556"/>
<name>A0A8C4SNK2_ERPCA</name>
<keyword evidence="5 10" id="KW-0472">Membrane</keyword>
<evidence type="ECO:0000256" key="6">
    <source>
        <dbReference type="ARBA" id="ARBA00023157"/>
    </source>
</evidence>
<dbReference type="InterPro" id="IPR003599">
    <property type="entry name" value="Ig_sub"/>
</dbReference>
<dbReference type="PRINTS" id="PR00213">
    <property type="entry name" value="MYELINP0"/>
</dbReference>
<evidence type="ECO:0000256" key="1">
    <source>
        <dbReference type="ARBA" id="ARBA00004479"/>
    </source>
</evidence>
<dbReference type="Ensembl" id="ENSECRT00000019571.1">
    <property type="protein sequence ID" value="ENSECRP00000019177.1"/>
    <property type="gene ID" value="ENSECRG00000012832.1"/>
</dbReference>
<dbReference type="InterPro" id="IPR036179">
    <property type="entry name" value="Ig-like_dom_sf"/>
</dbReference>
<evidence type="ECO:0000256" key="3">
    <source>
        <dbReference type="ARBA" id="ARBA00022729"/>
    </source>
</evidence>
<evidence type="ECO:0000313" key="13">
    <source>
        <dbReference type="Ensembl" id="ENSECRP00000019177.1"/>
    </source>
</evidence>
<evidence type="ECO:0000256" key="5">
    <source>
        <dbReference type="ARBA" id="ARBA00023136"/>
    </source>
</evidence>
<evidence type="ECO:0000256" key="7">
    <source>
        <dbReference type="ARBA" id="ARBA00023180"/>
    </source>
</evidence>
<reference evidence="13" key="1">
    <citation type="submission" date="2021-06" db="EMBL/GenBank/DDBJ databases">
        <authorList>
            <consortium name="Wellcome Sanger Institute Data Sharing"/>
        </authorList>
    </citation>
    <scope>NUCLEOTIDE SEQUENCE [LARGE SCALE GENOMIC DNA]</scope>
</reference>
<evidence type="ECO:0000256" key="11">
    <source>
        <dbReference type="SAM" id="SignalP"/>
    </source>
</evidence>
<dbReference type="InterPro" id="IPR000920">
    <property type="entry name" value="Myelin_P0-rel"/>
</dbReference>
<keyword evidence="14" id="KW-1185">Reference proteome</keyword>
<dbReference type="InterPro" id="IPR007110">
    <property type="entry name" value="Ig-like_dom"/>
</dbReference>
<keyword evidence="8" id="KW-0393">Immunoglobulin domain</keyword>
<comment type="subcellular location">
    <subcellularLocation>
        <location evidence="1">Membrane</location>
        <topology evidence="1">Single-pass type I membrane protein</topology>
    </subcellularLocation>
</comment>
<dbReference type="GO" id="GO:0001518">
    <property type="term" value="C:voltage-gated sodium channel complex"/>
    <property type="evidence" value="ECO:0007669"/>
    <property type="project" value="TreeGrafter"/>
</dbReference>
<evidence type="ECO:0000256" key="8">
    <source>
        <dbReference type="ARBA" id="ARBA00023319"/>
    </source>
</evidence>
<evidence type="ECO:0000256" key="9">
    <source>
        <dbReference type="SAM" id="MobiDB-lite"/>
    </source>
</evidence>